<evidence type="ECO:0000256" key="5">
    <source>
        <dbReference type="ARBA" id="ARBA00023125"/>
    </source>
</evidence>
<organism evidence="11 12">
    <name type="scientific">Ranatra chinensis</name>
    <dbReference type="NCBI Taxonomy" id="642074"/>
    <lineage>
        <taxon>Eukaryota</taxon>
        <taxon>Metazoa</taxon>
        <taxon>Ecdysozoa</taxon>
        <taxon>Arthropoda</taxon>
        <taxon>Hexapoda</taxon>
        <taxon>Insecta</taxon>
        <taxon>Pterygota</taxon>
        <taxon>Neoptera</taxon>
        <taxon>Paraneoptera</taxon>
        <taxon>Hemiptera</taxon>
        <taxon>Heteroptera</taxon>
        <taxon>Panheteroptera</taxon>
        <taxon>Nepomorpha</taxon>
        <taxon>Nepidae</taxon>
        <taxon>Ranatrinae</taxon>
        <taxon>Ranatra</taxon>
    </lineage>
</organism>
<evidence type="ECO:0000313" key="12">
    <source>
        <dbReference type="Proteomes" id="UP001558652"/>
    </source>
</evidence>
<dbReference type="PANTHER" id="PTHR13421:SF16">
    <property type="entry name" value="SNRNA-ACTIVATING PROTEIN COMPLEX SUBUNIT 3"/>
    <property type="match status" value="1"/>
</dbReference>
<keyword evidence="4" id="KW-0805">Transcription regulation</keyword>
<comment type="caution">
    <text evidence="11">The sequence shown here is derived from an EMBL/GenBank/DDBJ whole genome shotgun (WGS) entry which is preliminary data.</text>
</comment>
<dbReference type="InterPro" id="IPR022042">
    <property type="entry name" value="snRNA-activating_su3"/>
</dbReference>
<evidence type="ECO:0000256" key="1">
    <source>
        <dbReference type="ARBA" id="ARBA00004123"/>
    </source>
</evidence>
<proteinExistence type="inferred from homology"/>
<dbReference type="GO" id="GO:0005634">
    <property type="term" value="C:nucleus"/>
    <property type="evidence" value="ECO:0007669"/>
    <property type="project" value="UniProtKB-SubCell"/>
</dbReference>
<name>A0ABD0YV39_9HEMI</name>
<gene>
    <name evidence="11" type="ORF">AAG570_006788</name>
</gene>
<keyword evidence="7" id="KW-0539">Nucleus</keyword>
<evidence type="ECO:0000256" key="7">
    <source>
        <dbReference type="ARBA" id="ARBA00023242"/>
    </source>
</evidence>
<dbReference type="EMBL" id="JBFDAA010000002">
    <property type="protein sequence ID" value="KAL1139811.1"/>
    <property type="molecule type" value="Genomic_DNA"/>
</dbReference>
<comment type="similarity">
    <text evidence="2">Belongs to the SNAPC3/SRD2 family.</text>
</comment>
<evidence type="ECO:0000256" key="10">
    <source>
        <dbReference type="ARBA" id="ARBA00029606"/>
    </source>
</evidence>
<comment type="function">
    <text evidence="8">Part of the SNAPc complex required for the transcription of both RNA polymerase II and III small-nuclear RNA genes. Binds to the proximal sequence element (PSE), a non-TATA-box basal promoter element common to these 2 types of genes. Recruits TBP and BRF2 to the U6 snRNA TATA box.</text>
</comment>
<protein>
    <recommendedName>
        <fullName evidence="3">snRNA-activating protein complex subunit 3</fullName>
    </recommendedName>
    <alternativeName>
        <fullName evidence="10">Small nuclear RNA-activating complex polypeptide 3</fullName>
    </alternativeName>
</protein>
<keyword evidence="12" id="KW-1185">Reference proteome</keyword>
<keyword evidence="5" id="KW-0238">DNA-binding</keyword>
<keyword evidence="6" id="KW-0804">Transcription</keyword>
<evidence type="ECO:0000256" key="9">
    <source>
        <dbReference type="ARBA" id="ARBA00025958"/>
    </source>
</evidence>
<reference evidence="11 12" key="1">
    <citation type="submission" date="2024-07" db="EMBL/GenBank/DDBJ databases">
        <title>Chromosome-level genome assembly of the water stick insect Ranatra chinensis (Heteroptera: Nepidae).</title>
        <authorList>
            <person name="Liu X."/>
        </authorList>
    </citation>
    <scope>NUCLEOTIDE SEQUENCE [LARGE SCALE GENOMIC DNA]</scope>
    <source>
        <strain evidence="11">Cailab_2021Rc</strain>
        <tissue evidence="11">Muscle</tissue>
    </source>
</reference>
<dbReference type="AlphaFoldDB" id="A0ABD0YV39"/>
<evidence type="ECO:0000313" key="11">
    <source>
        <dbReference type="EMBL" id="KAL1139811.1"/>
    </source>
</evidence>
<sequence length="166" mass="19210">MSTANALERFKEFILTVRIYVPWKHRAGKYVKAGGKFPQASQEFLIPGNMTLDKLRDRIGCPEDFQDMNTDISENPLQPISIRSGDVYKSAMFYIGNVFYIDTRHSDNIDYSEVVKKWAVRKKINLHRTEIMEKTCVNSLVARLGYPYLYVHQGCCEHLIVITDAR</sequence>
<dbReference type="Pfam" id="PF12251">
    <property type="entry name" value="SNAPC3"/>
    <property type="match status" value="1"/>
</dbReference>
<dbReference type="Proteomes" id="UP001558652">
    <property type="component" value="Unassembled WGS sequence"/>
</dbReference>
<dbReference type="GO" id="GO:0003677">
    <property type="term" value="F:DNA binding"/>
    <property type="evidence" value="ECO:0007669"/>
    <property type="project" value="UniProtKB-KW"/>
</dbReference>
<evidence type="ECO:0000256" key="4">
    <source>
        <dbReference type="ARBA" id="ARBA00023015"/>
    </source>
</evidence>
<comment type="subcellular location">
    <subcellularLocation>
        <location evidence="1">Nucleus</location>
    </subcellularLocation>
</comment>
<evidence type="ECO:0000256" key="2">
    <source>
        <dbReference type="ARBA" id="ARBA00010410"/>
    </source>
</evidence>
<evidence type="ECO:0000256" key="3">
    <source>
        <dbReference type="ARBA" id="ARBA00013634"/>
    </source>
</evidence>
<evidence type="ECO:0000256" key="8">
    <source>
        <dbReference type="ARBA" id="ARBA00025193"/>
    </source>
</evidence>
<dbReference type="PANTHER" id="PTHR13421">
    <property type="entry name" value="SNRNA-ACTIVATING PROTEIN COMPLEX SUBUNIT 3"/>
    <property type="match status" value="1"/>
</dbReference>
<comment type="subunit">
    <text evidence="9">Part of the SNAPc complex composed of 5 subunits: SNAPC1, SNAPC2, SNAPC3, SNAPC4 and SNAPC5. SNAPC3 interacts with SNAPC1.</text>
</comment>
<accession>A0ABD0YV39</accession>
<evidence type="ECO:0000256" key="6">
    <source>
        <dbReference type="ARBA" id="ARBA00023163"/>
    </source>
</evidence>